<reference evidence="1" key="1">
    <citation type="submission" date="2018-02" db="EMBL/GenBank/DDBJ databases">
        <title>Rhizophora mucronata_Transcriptome.</title>
        <authorList>
            <person name="Meera S.P."/>
            <person name="Sreeshan A."/>
            <person name="Augustine A."/>
        </authorList>
    </citation>
    <scope>NUCLEOTIDE SEQUENCE</scope>
    <source>
        <tissue evidence="1">Leaf</tissue>
    </source>
</reference>
<evidence type="ECO:0000313" key="1">
    <source>
        <dbReference type="EMBL" id="MBW87969.1"/>
    </source>
</evidence>
<name>A0A2P2J3A8_RHIMU</name>
<proteinExistence type="predicted"/>
<dbReference type="AlphaFoldDB" id="A0A2P2J3A8"/>
<dbReference type="EMBL" id="GGEC01007486">
    <property type="protein sequence ID" value="MBW87969.1"/>
    <property type="molecule type" value="Transcribed_RNA"/>
</dbReference>
<accession>A0A2P2J3A8</accession>
<protein>
    <submittedName>
        <fullName evidence="1">Uncharacterized protein</fullName>
    </submittedName>
</protein>
<organism evidence="1">
    <name type="scientific">Rhizophora mucronata</name>
    <name type="common">Asiatic mangrove</name>
    <dbReference type="NCBI Taxonomy" id="61149"/>
    <lineage>
        <taxon>Eukaryota</taxon>
        <taxon>Viridiplantae</taxon>
        <taxon>Streptophyta</taxon>
        <taxon>Embryophyta</taxon>
        <taxon>Tracheophyta</taxon>
        <taxon>Spermatophyta</taxon>
        <taxon>Magnoliopsida</taxon>
        <taxon>eudicotyledons</taxon>
        <taxon>Gunneridae</taxon>
        <taxon>Pentapetalae</taxon>
        <taxon>rosids</taxon>
        <taxon>fabids</taxon>
        <taxon>Malpighiales</taxon>
        <taxon>Rhizophoraceae</taxon>
        <taxon>Rhizophora</taxon>
    </lineage>
</organism>
<sequence>MSNHNVLVFPIGIYLTAHSTV</sequence>